<keyword evidence="3" id="KW-0695">RNA-directed DNA polymerase</keyword>
<dbReference type="SUPFAM" id="SSF56672">
    <property type="entry name" value="DNA/RNA polymerases"/>
    <property type="match status" value="1"/>
</dbReference>
<proteinExistence type="predicted"/>
<keyword evidence="3" id="KW-0548">Nucleotidyltransferase</keyword>
<feature type="domain" description="Reverse transcriptase" evidence="1">
    <location>
        <begin position="1"/>
        <end position="229"/>
    </location>
</feature>
<accession>A0A2I4AQ53</accession>
<feature type="non-terminal residue" evidence="3">
    <location>
        <position position="339"/>
    </location>
</feature>
<dbReference type="InParanoid" id="A0A2I4AQ53"/>
<dbReference type="AlphaFoldDB" id="A0A2I4AQ53"/>
<dbReference type="GeneID" id="106513366"/>
<dbReference type="RefSeq" id="XP_013857613.1">
    <property type="nucleotide sequence ID" value="XM_014002159.1"/>
</dbReference>
<keyword evidence="3" id="KW-0808">Transferase</keyword>
<organism evidence="2 3">
    <name type="scientific">Austrofundulus limnaeus</name>
    <name type="common">Annual killifish</name>
    <dbReference type="NCBI Taxonomy" id="52670"/>
    <lineage>
        <taxon>Eukaryota</taxon>
        <taxon>Metazoa</taxon>
        <taxon>Chordata</taxon>
        <taxon>Craniata</taxon>
        <taxon>Vertebrata</taxon>
        <taxon>Euteleostomi</taxon>
        <taxon>Actinopterygii</taxon>
        <taxon>Neopterygii</taxon>
        <taxon>Teleostei</taxon>
        <taxon>Neoteleostei</taxon>
        <taxon>Acanthomorphata</taxon>
        <taxon>Ovalentaria</taxon>
        <taxon>Atherinomorphae</taxon>
        <taxon>Cyprinodontiformes</taxon>
        <taxon>Rivulidae</taxon>
        <taxon>Austrofundulus</taxon>
    </lineage>
</organism>
<sequence length="339" mass="38789">MLESLVCDQLKEFLYSNELLSKLQSGFRKKHSTITAATKVINDIIVALDQKQYCASLFIDLSKAFDTVDRAVLKYRLLCLGMSDQVVSWFSNYLSDRTQCIKYDSSCSDFMSVNKGVPQGSILGPLLFIMYINDLGQNVPDANMHFYADDTIIYCFGLTVAKAIESLQRAFDVVQHTFMQLKLILNADKTKLMLFANTKRVPLTIPTVSTLDGDIIEMVHTYKYLGFLIDDSLSFKPHIQNLVKKLKLKLGFFFRNKIKFSFMIKKRLVTATFLSLLDYGGLLYMNASAQYLRFVTNCKASTHHCDLYTRVGWPSLFTRRLGHWYTFIYKALLGMLPSV</sequence>
<dbReference type="PANTHER" id="PTHR33332">
    <property type="entry name" value="REVERSE TRANSCRIPTASE DOMAIN-CONTAINING PROTEIN"/>
    <property type="match status" value="1"/>
</dbReference>
<dbReference type="Pfam" id="PF00078">
    <property type="entry name" value="RVT_1"/>
    <property type="match status" value="1"/>
</dbReference>
<dbReference type="InterPro" id="IPR000477">
    <property type="entry name" value="RT_dom"/>
</dbReference>
<evidence type="ECO:0000259" key="1">
    <source>
        <dbReference type="PROSITE" id="PS50878"/>
    </source>
</evidence>
<evidence type="ECO:0000313" key="2">
    <source>
        <dbReference type="Proteomes" id="UP000192220"/>
    </source>
</evidence>
<protein>
    <submittedName>
        <fullName evidence="3">RNA-directed DNA polymerase from mobile element jockey</fullName>
    </submittedName>
</protein>
<dbReference type="KEGG" id="alim:106513366"/>
<reference evidence="3" key="1">
    <citation type="submission" date="2025-08" db="UniProtKB">
        <authorList>
            <consortium name="RefSeq"/>
        </authorList>
    </citation>
    <scope>IDENTIFICATION</scope>
</reference>
<gene>
    <name evidence="3" type="primary">LOC106513366</name>
</gene>
<keyword evidence="2" id="KW-1185">Reference proteome</keyword>
<dbReference type="PROSITE" id="PS50878">
    <property type="entry name" value="RT_POL"/>
    <property type="match status" value="1"/>
</dbReference>
<dbReference type="OrthoDB" id="8961633at2759"/>
<dbReference type="Proteomes" id="UP000192220">
    <property type="component" value="Unplaced"/>
</dbReference>
<dbReference type="InterPro" id="IPR043502">
    <property type="entry name" value="DNA/RNA_pol_sf"/>
</dbReference>
<dbReference type="STRING" id="52670.A0A2I4AQ53"/>
<evidence type="ECO:0000313" key="3">
    <source>
        <dbReference type="RefSeq" id="XP_013857613.1"/>
    </source>
</evidence>
<name>A0A2I4AQ53_AUSLI</name>
<dbReference type="CDD" id="cd01650">
    <property type="entry name" value="RT_nLTR_like"/>
    <property type="match status" value="1"/>
</dbReference>